<evidence type="ECO:0000256" key="2">
    <source>
        <dbReference type="ARBA" id="ARBA00007246"/>
    </source>
</evidence>
<dbReference type="InterPro" id="IPR049031">
    <property type="entry name" value="T2SSK_SAM-like_1st"/>
</dbReference>
<keyword evidence="14" id="KW-1185">Reference proteome</keyword>
<dbReference type="PANTHER" id="PTHR38831">
    <property type="entry name" value="TYPE II SECRETION SYSTEM PROTEIN K"/>
    <property type="match status" value="1"/>
</dbReference>
<keyword evidence="4" id="KW-1003">Cell membrane</keyword>
<evidence type="ECO:0000256" key="7">
    <source>
        <dbReference type="ARBA" id="ARBA00022927"/>
    </source>
</evidence>
<keyword evidence="3" id="KW-0813">Transport</keyword>
<feature type="transmembrane region" description="Helical" evidence="10">
    <location>
        <begin position="20"/>
        <end position="39"/>
    </location>
</feature>
<evidence type="ECO:0000259" key="11">
    <source>
        <dbReference type="Pfam" id="PF03934"/>
    </source>
</evidence>
<reference evidence="13 14" key="1">
    <citation type="submission" date="2024-08" db="EMBL/GenBank/DDBJ databases">
        <title>Whole-genome sequencing of halo(alkali)philic microorganisms from hypersaline lakes.</title>
        <authorList>
            <person name="Sorokin D.Y."/>
            <person name="Merkel A.Y."/>
            <person name="Messina E."/>
            <person name="Yakimov M."/>
        </authorList>
    </citation>
    <scope>NUCLEOTIDE SEQUENCE [LARGE SCALE GENOMIC DNA]</scope>
    <source>
        <strain evidence="13 14">AB-hyl4</strain>
    </source>
</reference>
<comment type="caution">
    <text evidence="13">The sequence shown here is derived from an EMBL/GenBank/DDBJ whole genome shotgun (WGS) entry which is preliminary data.</text>
</comment>
<feature type="domain" description="T2SS protein K first SAM-like" evidence="12">
    <location>
        <begin position="140"/>
        <end position="201"/>
    </location>
</feature>
<feature type="domain" description="T2SS protein K second SAM-like" evidence="11">
    <location>
        <begin position="322"/>
        <end position="352"/>
    </location>
</feature>
<dbReference type="Gene3D" id="1.10.40.60">
    <property type="entry name" value="EpsJ-like"/>
    <property type="match status" value="1"/>
</dbReference>
<sequence>MMNGRTKCGRGGCHRERGAVMIVAVLILLVVTATALLLATTMRVEVRAAANQVEAMAAANAAEGAVRHVMAVLAREPGQMPAAGELPSEGVIVGDAAYWLIRPAGEGRAGYVAGITDEASKLHLNVATVEMLGQLRGVGRTRAEDVVAWRTPEEQAMDLPGAGAEHYLMLDPPYLPKHGPLESVEELLLVRGWTPERLFELADFGDTTGMDFENVIEPDRPLYELFTVYSYAARADAINVNASDERDALRELLETELSAERFSLVWSELGFGGGGGGRGGSGGPTFESMLDFYRRSGLTGEEFDALAARLTTDETAASAGRVNVNTASEPVLAALPGMDEASAAALVDARAGRDASEGGLAWVVDAVGDDRLFEAGPYLTDRAQQFTVDVVAIGATGRAFKRYRVVIDMAGDRPRVVRFDDWTERGWPLDPALREALRSGVSLEEAVALYGRLDR</sequence>
<evidence type="ECO:0000256" key="10">
    <source>
        <dbReference type="SAM" id="Phobius"/>
    </source>
</evidence>
<dbReference type="EMBL" id="JBGUBD010000001">
    <property type="protein sequence ID" value="MFA9476730.1"/>
    <property type="molecule type" value="Genomic_DNA"/>
</dbReference>
<comment type="similarity">
    <text evidence="2">Belongs to the GSP K family.</text>
</comment>
<dbReference type="InterPro" id="IPR005628">
    <property type="entry name" value="GspK"/>
</dbReference>
<evidence type="ECO:0000256" key="3">
    <source>
        <dbReference type="ARBA" id="ARBA00022448"/>
    </source>
</evidence>
<dbReference type="SUPFAM" id="SSF158544">
    <property type="entry name" value="GspK insert domain-like"/>
    <property type="match status" value="1"/>
</dbReference>
<keyword evidence="7" id="KW-0653">Protein transport</keyword>
<evidence type="ECO:0000256" key="4">
    <source>
        <dbReference type="ARBA" id="ARBA00022475"/>
    </source>
</evidence>
<keyword evidence="8 10" id="KW-1133">Transmembrane helix</keyword>
<comment type="subcellular location">
    <subcellularLocation>
        <location evidence="1">Cell inner membrane</location>
    </subcellularLocation>
</comment>
<dbReference type="InterPro" id="IPR038072">
    <property type="entry name" value="GspK_central_sf"/>
</dbReference>
<dbReference type="RefSeq" id="WP_425343658.1">
    <property type="nucleotide sequence ID" value="NZ_JBGUBD010000001.1"/>
</dbReference>
<evidence type="ECO:0000256" key="8">
    <source>
        <dbReference type="ARBA" id="ARBA00022989"/>
    </source>
</evidence>
<organism evidence="13 14">
    <name type="scientific">Natronomicrosphaera hydrolytica</name>
    <dbReference type="NCBI Taxonomy" id="3242702"/>
    <lineage>
        <taxon>Bacteria</taxon>
        <taxon>Pseudomonadati</taxon>
        <taxon>Planctomycetota</taxon>
        <taxon>Phycisphaerae</taxon>
        <taxon>Phycisphaerales</taxon>
        <taxon>Phycisphaeraceae</taxon>
        <taxon>Natronomicrosphaera</taxon>
    </lineage>
</organism>
<dbReference type="Pfam" id="PF03934">
    <property type="entry name" value="T2SSK"/>
    <property type="match status" value="1"/>
</dbReference>
<evidence type="ECO:0000313" key="13">
    <source>
        <dbReference type="EMBL" id="MFA9476730.1"/>
    </source>
</evidence>
<dbReference type="PANTHER" id="PTHR38831:SF2">
    <property type="entry name" value="TYPE II SECRETION SYSTEM PROTEIN K"/>
    <property type="match status" value="1"/>
</dbReference>
<evidence type="ECO:0000259" key="12">
    <source>
        <dbReference type="Pfam" id="PF21687"/>
    </source>
</evidence>
<evidence type="ECO:0000256" key="5">
    <source>
        <dbReference type="ARBA" id="ARBA00022519"/>
    </source>
</evidence>
<evidence type="ECO:0000256" key="6">
    <source>
        <dbReference type="ARBA" id="ARBA00022692"/>
    </source>
</evidence>
<evidence type="ECO:0000256" key="1">
    <source>
        <dbReference type="ARBA" id="ARBA00004533"/>
    </source>
</evidence>
<dbReference type="Proteomes" id="UP001575105">
    <property type="component" value="Unassembled WGS sequence"/>
</dbReference>
<keyword evidence="5" id="KW-0997">Cell inner membrane</keyword>
<evidence type="ECO:0000256" key="9">
    <source>
        <dbReference type="ARBA" id="ARBA00023136"/>
    </source>
</evidence>
<evidence type="ECO:0000313" key="14">
    <source>
        <dbReference type="Proteomes" id="UP001575105"/>
    </source>
</evidence>
<dbReference type="Gene3D" id="1.10.150.320">
    <property type="entry name" value="Photosystem II 12 kDa extrinsic protein"/>
    <property type="match status" value="1"/>
</dbReference>
<keyword evidence="6 10" id="KW-0812">Transmembrane</keyword>
<accession>A0ABV4TZG2</accession>
<keyword evidence="9 10" id="KW-0472">Membrane</keyword>
<dbReference type="InterPro" id="IPR010994">
    <property type="entry name" value="RuvA_2-like"/>
</dbReference>
<dbReference type="InterPro" id="IPR049179">
    <property type="entry name" value="T2SSK_SAM-like_2nd"/>
</dbReference>
<proteinExistence type="inferred from homology"/>
<protein>
    <submittedName>
        <fullName evidence="13">Type II secretion system protein GspK</fullName>
    </submittedName>
</protein>
<name>A0ABV4TZG2_9BACT</name>
<gene>
    <name evidence="13" type="ORF">ACERK3_00350</name>
</gene>
<dbReference type="Pfam" id="PF21687">
    <property type="entry name" value="T2SSK_1st"/>
    <property type="match status" value="1"/>
</dbReference>
<dbReference type="SUPFAM" id="SSF47781">
    <property type="entry name" value="RuvA domain 2-like"/>
    <property type="match status" value="1"/>
</dbReference>